<comment type="subcellular location">
    <subcellularLocation>
        <location evidence="1">Golgi apparatus membrane</location>
        <topology evidence="1">Peripheral membrane protein</topology>
        <orientation evidence="1">Cytoplasmic side</orientation>
    </subcellularLocation>
</comment>
<dbReference type="GO" id="GO:0070273">
    <property type="term" value="F:phosphatidylinositol-4-phosphate binding"/>
    <property type="evidence" value="ECO:0007669"/>
    <property type="project" value="InterPro"/>
</dbReference>
<dbReference type="GO" id="GO:0048194">
    <property type="term" value="P:Golgi vesicle budding"/>
    <property type="evidence" value="ECO:0007669"/>
    <property type="project" value="TreeGrafter"/>
</dbReference>
<sequence>MMIAEDLLLLLTDDETGRMTGSFIDYALAGAVLADLALMGRIRLTEKGEQGVRANRVIVVDDSPTGNDLLDDALRRLGENARFRSSTISRLYRHVRKPLQQRLVDAGVLRPEQHKFLGFPYTRYIQVDPGPELDAHVRLHRALVDGEAPDPSTASLIGVLSALNITHRIVRRGDRRAMKKRAKELRKQNWAAEAAYKAIQSARAAASSSAAGAAS</sequence>
<dbReference type="Gene3D" id="1.10.3630.10">
    <property type="entry name" value="yeast vps74-n-term truncation variant domain like"/>
    <property type="match status" value="1"/>
</dbReference>
<proteinExistence type="predicted"/>
<organism evidence="5 6">
    <name type="scientific">Propioniferax innocua</name>
    <dbReference type="NCBI Taxonomy" id="1753"/>
    <lineage>
        <taxon>Bacteria</taxon>
        <taxon>Bacillati</taxon>
        <taxon>Actinomycetota</taxon>
        <taxon>Actinomycetes</taxon>
        <taxon>Propionibacteriales</taxon>
        <taxon>Propionibacteriaceae</taxon>
        <taxon>Propioniferax</taxon>
    </lineage>
</organism>
<dbReference type="AlphaFoldDB" id="A0A542ZTD5"/>
<evidence type="ECO:0000256" key="1">
    <source>
        <dbReference type="ARBA" id="ARBA00004255"/>
    </source>
</evidence>
<comment type="caution">
    <text evidence="5">The sequence shown here is derived from an EMBL/GenBank/DDBJ whole genome shotgun (WGS) entry which is preliminary data.</text>
</comment>
<dbReference type="GO" id="GO:0007030">
    <property type="term" value="P:Golgi organization"/>
    <property type="evidence" value="ECO:0007669"/>
    <property type="project" value="TreeGrafter"/>
</dbReference>
<dbReference type="PANTHER" id="PTHR12704">
    <property type="entry name" value="TRANS-GOLGI PROTEIN GMX33"/>
    <property type="match status" value="1"/>
</dbReference>
<keyword evidence="2" id="KW-0333">Golgi apparatus</keyword>
<dbReference type="GO" id="GO:0012505">
    <property type="term" value="C:endomembrane system"/>
    <property type="evidence" value="ECO:0007669"/>
    <property type="project" value="UniProtKB-ARBA"/>
</dbReference>
<dbReference type="Pfam" id="PF05719">
    <property type="entry name" value="GPP34"/>
    <property type="match status" value="1"/>
</dbReference>
<keyword evidence="3" id="KW-0446">Lipid-binding</keyword>
<evidence type="ECO:0000256" key="3">
    <source>
        <dbReference type="ARBA" id="ARBA00023121"/>
    </source>
</evidence>
<keyword evidence="6" id="KW-1185">Reference proteome</keyword>
<evidence type="ECO:0000256" key="2">
    <source>
        <dbReference type="ARBA" id="ARBA00023034"/>
    </source>
</evidence>
<gene>
    <name evidence="5" type="ORF">FB460_1315</name>
</gene>
<protein>
    <submittedName>
        <fullName evidence="5">Golgi phosphoprotein 3 GPP34</fullName>
    </submittedName>
</protein>
<reference evidence="5 6" key="1">
    <citation type="submission" date="2019-06" db="EMBL/GenBank/DDBJ databases">
        <title>Sequencing the genomes of 1000 actinobacteria strains.</title>
        <authorList>
            <person name="Klenk H.-P."/>
        </authorList>
    </citation>
    <scope>NUCLEOTIDE SEQUENCE [LARGE SCALE GENOMIC DNA]</scope>
    <source>
        <strain evidence="5 6">DSM 8251</strain>
    </source>
</reference>
<dbReference type="InterPro" id="IPR008628">
    <property type="entry name" value="GPP34-like"/>
</dbReference>
<dbReference type="InterPro" id="IPR038261">
    <property type="entry name" value="GPP34-like_sf"/>
</dbReference>
<dbReference type="GO" id="GO:0043001">
    <property type="term" value="P:Golgi to plasma membrane protein transport"/>
    <property type="evidence" value="ECO:0007669"/>
    <property type="project" value="TreeGrafter"/>
</dbReference>
<evidence type="ECO:0000313" key="6">
    <source>
        <dbReference type="Proteomes" id="UP000316196"/>
    </source>
</evidence>
<dbReference type="GO" id="GO:0005829">
    <property type="term" value="C:cytosol"/>
    <property type="evidence" value="ECO:0007669"/>
    <property type="project" value="TreeGrafter"/>
</dbReference>
<keyword evidence="4" id="KW-0472">Membrane</keyword>
<dbReference type="EMBL" id="VFOR01000001">
    <property type="protein sequence ID" value="TQL63500.1"/>
    <property type="molecule type" value="Genomic_DNA"/>
</dbReference>
<dbReference type="GO" id="GO:0006890">
    <property type="term" value="P:retrograde vesicle-mediated transport, Golgi to endoplasmic reticulum"/>
    <property type="evidence" value="ECO:0007669"/>
    <property type="project" value="TreeGrafter"/>
</dbReference>
<dbReference type="PANTHER" id="PTHR12704:SF2">
    <property type="entry name" value="GOLGI PHOSPHOPROTEIN 3 HOMOLOG SAURON"/>
    <property type="match status" value="1"/>
</dbReference>
<dbReference type="OrthoDB" id="4962633at2"/>
<dbReference type="RefSeq" id="WP_142093215.1">
    <property type="nucleotide sequence ID" value="NZ_BAAAMD010000002.1"/>
</dbReference>
<evidence type="ECO:0000256" key="4">
    <source>
        <dbReference type="ARBA" id="ARBA00023136"/>
    </source>
</evidence>
<accession>A0A542ZTD5</accession>
<evidence type="ECO:0000313" key="5">
    <source>
        <dbReference type="EMBL" id="TQL63500.1"/>
    </source>
</evidence>
<dbReference type="Proteomes" id="UP000316196">
    <property type="component" value="Unassembled WGS sequence"/>
</dbReference>
<name>A0A542ZTD5_9ACTN</name>